<dbReference type="AlphaFoldDB" id="A0A926NEX9"/>
<dbReference type="Pfam" id="PF00583">
    <property type="entry name" value="Acetyltransf_1"/>
    <property type="match status" value="1"/>
</dbReference>
<gene>
    <name evidence="2" type="ORF">IC621_04975</name>
</gene>
<dbReference type="InterPro" id="IPR000182">
    <property type="entry name" value="GNAT_dom"/>
</dbReference>
<dbReference type="CDD" id="cd04301">
    <property type="entry name" value="NAT_SF"/>
    <property type="match status" value="1"/>
</dbReference>
<dbReference type="RefSeq" id="WP_191156353.1">
    <property type="nucleotide sequence ID" value="NZ_JACXAI010000004.1"/>
</dbReference>
<protein>
    <submittedName>
        <fullName evidence="2">N-acetyltransferase</fullName>
    </submittedName>
</protein>
<proteinExistence type="predicted"/>
<organism evidence="2 3">
    <name type="scientific">Metabacillus arenae</name>
    <dbReference type="NCBI Taxonomy" id="2771434"/>
    <lineage>
        <taxon>Bacteria</taxon>
        <taxon>Bacillati</taxon>
        <taxon>Bacillota</taxon>
        <taxon>Bacilli</taxon>
        <taxon>Bacillales</taxon>
        <taxon>Bacillaceae</taxon>
        <taxon>Metabacillus</taxon>
    </lineage>
</organism>
<name>A0A926NEX9_9BACI</name>
<dbReference type="GO" id="GO:0016747">
    <property type="term" value="F:acyltransferase activity, transferring groups other than amino-acyl groups"/>
    <property type="evidence" value="ECO:0007669"/>
    <property type="project" value="InterPro"/>
</dbReference>
<comment type="caution">
    <text evidence="2">The sequence shown here is derived from an EMBL/GenBank/DDBJ whole genome shotgun (WGS) entry which is preliminary data.</text>
</comment>
<dbReference type="PROSITE" id="PS51186">
    <property type="entry name" value="GNAT"/>
    <property type="match status" value="1"/>
</dbReference>
<dbReference type="Gene3D" id="3.40.630.30">
    <property type="match status" value="1"/>
</dbReference>
<evidence type="ECO:0000313" key="3">
    <source>
        <dbReference type="Proteomes" id="UP000626844"/>
    </source>
</evidence>
<reference evidence="2" key="1">
    <citation type="submission" date="2020-09" db="EMBL/GenBank/DDBJ databases">
        <title>A novel bacterium of genus Bacillus, isolated from South China Sea.</title>
        <authorList>
            <person name="Huang H."/>
            <person name="Mo K."/>
            <person name="Hu Y."/>
        </authorList>
    </citation>
    <scope>NUCLEOTIDE SEQUENCE</scope>
    <source>
        <strain evidence="2">IB182487</strain>
    </source>
</reference>
<dbReference type="EMBL" id="JACXAI010000004">
    <property type="protein sequence ID" value="MBD1379575.1"/>
    <property type="molecule type" value="Genomic_DNA"/>
</dbReference>
<feature type="domain" description="N-acetyltransferase" evidence="1">
    <location>
        <begin position="5"/>
        <end position="156"/>
    </location>
</feature>
<dbReference type="Proteomes" id="UP000626844">
    <property type="component" value="Unassembled WGS sequence"/>
</dbReference>
<evidence type="ECO:0000313" key="2">
    <source>
        <dbReference type="EMBL" id="MBD1379575.1"/>
    </source>
</evidence>
<accession>A0A926NEX9</accession>
<dbReference type="InterPro" id="IPR016181">
    <property type="entry name" value="Acyl_CoA_acyltransferase"/>
</dbReference>
<sequence length="177" mass="19804">MRLTYDIRSEKLDDYEGIKELNILAFNHKEDEAKLIEHIRESEFFIPELSMVAVKGARDIIGHILFSYISIETAARNIPTLALAPMAVKPEYQNRGIGSELVAKGLDVCKNLGHEHVFVLGHPKFYPNFGFIPAKAFGIKSPFSVPDEAFMACELRNDSLSGIKGTVKYPSSFNKVT</sequence>
<dbReference type="SUPFAM" id="SSF55729">
    <property type="entry name" value="Acyl-CoA N-acyltransferases (Nat)"/>
    <property type="match status" value="1"/>
</dbReference>
<evidence type="ECO:0000259" key="1">
    <source>
        <dbReference type="PROSITE" id="PS51186"/>
    </source>
</evidence>
<keyword evidence="3" id="KW-1185">Reference proteome</keyword>